<sequence length="204" mass="22924">MEGDAHTALGTYNMDAKEELMNYRRIMRNDACNQFLPCYRSLRSGQQRNSEVFVQIQRTWTEFDNVAIAFRMTLDLLPRHVAEGIATARSGSTAHLHVWIGWGWLGRARSNSPRESCKGMSKEGGFRGLEEARANIGQVDVRVRVSVAAISASGFHLHRHATAYASRKKGDGIARLHNIILQKNVQASVNTMRLWGTDNRKVAD</sequence>
<dbReference type="EMBL" id="KI925459">
    <property type="protein sequence ID" value="ETW80316.1"/>
    <property type="molecule type" value="Genomic_DNA"/>
</dbReference>
<dbReference type="AlphaFoldDB" id="W4K5L8"/>
<keyword evidence="2" id="KW-1185">Reference proteome</keyword>
<dbReference type="GeneID" id="20674213"/>
<name>W4K5L8_HETIT</name>
<proteinExistence type="predicted"/>
<reference evidence="1 2" key="1">
    <citation type="journal article" date="2012" name="New Phytol.">
        <title>Insight into trade-off between wood decay and parasitism from the genome of a fungal forest pathogen.</title>
        <authorList>
            <person name="Olson A."/>
            <person name="Aerts A."/>
            <person name="Asiegbu F."/>
            <person name="Belbahri L."/>
            <person name="Bouzid O."/>
            <person name="Broberg A."/>
            <person name="Canback B."/>
            <person name="Coutinho P.M."/>
            <person name="Cullen D."/>
            <person name="Dalman K."/>
            <person name="Deflorio G."/>
            <person name="van Diepen L.T."/>
            <person name="Dunand C."/>
            <person name="Duplessis S."/>
            <person name="Durling M."/>
            <person name="Gonthier P."/>
            <person name="Grimwood J."/>
            <person name="Fossdal C.G."/>
            <person name="Hansson D."/>
            <person name="Henrissat B."/>
            <person name="Hietala A."/>
            <person name="Himmelstrand K."/>
            <person name="Hoffmeister D."/>
            <person name="Hogberg N."/>
            <person name="James T.Y."/>
            <person name="Karlsson M."/>
            <person name="Kohler A."/>
            <person name="Kues U."/>
            <person name="Lee Y.H."/>
            <person name="Lin Y.C."/>
            <person name="Lind M."/>
            <person name="Lindquist E."/>
            <person name="Lombard V."/>
            <person name="Lucas S."/>
            <person name="Lunden K."/>
            <person name="Morin E."/>
            <person name="Murat C."/>
            <person name="Park J."/>
            <person name="Raffaello T."/>
            <person name="Rouze P."/>
            <person name="Salamov A."/>
            <person name="Schmutz J."/>
            <person name="Solheim H."/>
            <person name="Stahlberg J."/>
            <person name="Velez H."/>
            <person name="de Vries R.P."/>
            <person name="Wiebenga A."/>
            <person name="Woodward S."/>
            <person name="Yakovlev I."/>
            <person name="Garbelotto M."/>
            <person name="Martin F."/>
            <person name="Grigoriev I.V."/>
            <person name="Stenlid J."/>
        </authorList>
    </citation>
    <scope>NUCLEOTIDE SEQUENCE [LARGE SCALE GENOMIC DNA]</scope>
    <source>
        <strain evidence="1 2">TC 32-1</strain>
    </source>
</reference>
<dbReference type="Proteomes" id="UP000030671">
    <property type="component" value="Unassembled WGS sequence"/>
</dbReference>
<evidence type="ECO:0000313" key="2">
    <source>
        <dbReference type="Proteomes" id="UP000030671"/>
    </source>
</evidence>
<dbReference type="RefSeq" id="XP_009547082.1">
    <property type="nucleotide sequence ID" value="XM_009548787.1"/>
</dbReference>
<dbReference type="KEGG" id="hir:HETIRDRAFT_427444"/>
<accession>W4K5L8</accession>
<dbReference type="HOGENOM" id="CLU_1343411_0_0_1"/>
<protein>
    <submittedName>
        <fullName evidence="1">Uncharacterized protein</fullName>
    </submittedName>
</protein>
<dbReference type="InParanoid" id="W4K5L8"/>
<organism evidence="1 2">
    <name type="scientific">Heterobasidion irregulare (strain TC 32-1)</name>
    <dbReference type="NCBI Taxonomy" id="747525"/>
    <lineage>
        <taxon>Eukaryota</taxon>
        <taxon>Fungi</taxon>
        <taxon>Dikarya</taxon>
        <taxon>Basidiomycota</taxon>
        <taxon>Agaricomycotina</taxon>
        <taxon>Agaricomycetes</taxon>
        <taxon>Russulales</taxon>
        <taxon>Bondarzewiaceae</taxon>
        <taxon>Heterobasidion</taxon>
        <taxon>Heterobasidion annosum species complex</taxon>
    </lineage>
</organism>
<gene>
    <name evidence="1" type="ORF">HETIRDRAFT_427444</name>
</gene>
<evidence type="ECO:0000313" key="1">
    <source>
        <dbReference type="EMBL" id="ETW80316.1"/>
    </source>
</evidence>